<comment type="caution">
    <text evidence="2">The sequence shown here is derived from an EMBL/GenBank/DDBJ whole genome shotgun (WGS) entry which is preliminary data.</text>
</comment>
<dbReference type="Proteomes" id="UP000005839">
    <property type="component" value="Unassembled WGS sequence"/>
</dbReference>
<dbReference type="Gene3D" id="3.30.450.20">
    <property type="entry name" value="PAS domain"/>
    <property type="match status" value="2"/>
</dbReference>
<gene>
    <name evidence="2" type="ORF">KT99_18242</name>
</gene>
<dbReference type="RefSeq" id="WP_005502238.1">
    <property type="nucleotide sequence ID" value="NZ_ABIC01000045.1"/>
</dbReference>
<reference evidence="2 3" key="1">
    <citation type="submission" date="2007-10" db="EMBL/GenBank/DDBJ databases">
        <authorList>
            <person name="Yayanos A."/>
            <person name="Ferriera S."/>
            <person name="Johnson J."/>
            <person name="Kravitz S."/>
            <person name="Halpern A."/>
            <person name="Remington K."/>
            <person name="Beeson K."/>
            <person name="Tran B."/>
            <person name="Rogers Y.-H."/>
            <person name="Friedman R."/>
            <person name="Venter J.C."/>
        </authorList>
    </citation>
    <scope>NUCLEOTIDE SEQUENCE [LARGE SCALE GENOMIC DNA]</scope>
    <source>
        <strain evidence="2 3">KT99</strain>
    </source>
</reference>
<feature type="region of interest" description="Disordered" evidence="1">
    <location>
        <begin position="1"/>
        <end position="22"/>
    </location>
</feature>
<evidence type="ECO:0000256" key="1">
    <source>
        <dbReference type="SAM" id="MobiDB-lite"/>
    </source>
</evidence>
<evidence type="ECO:0000313" key="2">
    <source>
        <dbReference type="EMBL" id="EDP99279.1"/>
    </source>
</evidence>
<dbReference type="STRING" id="314608.KT99_18242"/>
<keyword evidence="3" id="KW-1185">Reference proteome</keyword>
<sequence length="86" mass="9068">MTVRPYRKNTTHAPVPGTGKGKATTALDVTDIYVDDGTGHNVISILKNLGDGVVLGDIELTFLADTIKTVDYPGAVLLITDQTGKV</sequence>
<dbReference type="EMBL" id="ABIC01000045">
    <property type="protein sequence ID" value="EDP99279.1"/>
    <property type="molecule type" value="Genomic_DNA"/>
</dbReference>
<evidence type="ECO:0000313" key="3">
    <source>
        <dbReference type="Proteomes" id="UP000005839"/>
    </source>
</evidence>
<proteinExistence type="predicted"/>
<name>A9DGT9_9GAMM</name>
<organism evidence="2 3">
    <name type="scientific">Shewanella benthica KT99</name>
    <dbReference type="NCBI Taxonomy" id="314608"/>
    <lineage>
        <taxon>Bacteria</taxon>
        <taxon>Pseudomonadati</taxon>
        <taxon>Pseudomonadota</taxon>
        <taxon>Gammaproteobacteria</taxon>
        <taxon>Alteromonadales</taxon>
        <taxon>Shewanellaceae</taxon>
        <taxon>Shewanella</taxon>
    </lineage>
</organism>
<protein>
    <submittedName>
        <fullName evidence="2">Methyl-accepting chemotaxis protein</fullName>
    </submittedName>
</protein>
<feature type="compositionally biased region" description="Basic residues" evidence="1">
    <location>
        <begin position="1"/>
        <end position="10"/>
    </location>
</feature>
<accession>A9DGT9</accession>
<dbReference type="AlphaFoldDB" id="A9DGT9"/>